<gene>
    <name evidence="9" type="ordered locus">Spirs_3329</name>
</gene>
<evidence type="ECO:0000256" key="5">
    <source>
        <dbReference type="ARBA" id="ARBA00023136"/>
    </source>
</evidence>
<comment type="subcellular location">
    <subcellularLocation>
        <location evidence="1">Periplasm</location>
    </subcellularLocation>
</comment>
<name>E1RAQ7_SEDSS</name>
<evidence type="ECO:0000256" key="8">
    <source>
        <dbReference type="SAM" id="SignalP"/>
    </source>
</evidence>
<accession>E1RAQ7</accession>
<evidence type="ECO:0000256" key="3">
    <source>
        <dbReference type="ARBA" id="ARBA00022475"/>
    </source>
</evidence>
<dbReference type="PANTHER" id="PTHR43649">
    <property type="entry name" value="ARABINOSE-BINDING PROTEIN-RELATED"/>
    <property type="match status" value="1"/>
</dbReference>
<keyword evidence="7" id="KW-0449">Lipoprotein</keyword>
<dbReference type="AlphaFoldDB" id="E1RAQ7"/>
<dbReference type="SUPFAM" id="SSF53850">
    <property type="entry name" value="Periplasmic binding protein-like II"/>
    <property type="match status" value="1"/>
</dbReference>
<dbReference type="STRING" id="573413.Spirs_3329"/>
<evidence type="ECO:0000256" key="4">
    <source>
        <dbReference type="ARBA" id="ARBA00022729"/>
    </source>
</evidence>
<comment type="similarity">
    <text evidence="2">Belongs to the bacterial solute-binding protein 1 family.</text>
</comment>
<dbReference type="InterPro" id="IPR006059">
    <property type="entry name" value="SBP"/>
</dbReference>
<dbReference type="PANTHER" id="PTHR43649:SF33">
    <property type="entry name" value="POLYGALACTURONAN_RHAMNOGALACTURONAN-BINDING PROTEIN YTCQ"/>
    <property type="match status" value="1"/>
</dbReference>
<dbReference type="KEGG" id="ssm:Spirs_3329"/>
<feature type="signal peptide" evidence="8">
    <location>
        <begin position="1"/>
        <end position="20"/>
    </location>
</feature>
<keyword evidence="10" id="KW-1185">Reference proteome</keyword>
<protein>
    <submittedName>
        <fullName evidence="9">Extracellular solute-binding protein family 1</fullName>
    </submittedName>
</protein>
<keyword evidence="5" id="KW-0472">Membrane</keyword>
<dbReference type="GO" id="GO:0042597">
    <property type="term" value="C:periplasmic space"/>
    <property type="evidence" value="ECO:0007669"/>
    <property type="project" value="UniProtKB-SubCell"/>
</dbReference>
<evidence type="ECO:0000313" key="10">
    <source>
        <dbReference type="Proteomes" id="UP000002318"/>
    </source>
</evidence>
<feature type="chain" id="PRO_5003150552" evidence="8">
    <location>
        <begin position="21"/>
        <end position="467"/>
    </location>
</feature>
<dbReference type="HOGENOM" id="CLU_021021_0_0_12"/>
<proteinExistence type="inferred from homology"/>
<sequence>MKRICVSLLVAMLSAIPLFAGGNQESSDVAADGVIKLRLVGKDNSPTEQINVDHINRIEKAIYEKEGLKLDIELVKVPEGSYAEKLNLMIMSGDIPDIIYFQGNDQAIANQGILEDLRPWIAESEIMQKAMLDFNKKRIASYPYLLWLAPPRIRVPMVRSDWYEAYGRKVESLDEYYDMLSFFKEQGGIGLTDTGNTDRIDYVFDRAFGITSTWKKQEGRWVYSRVTDQEKAKLAFYRKLYAEEILDPEYITTKWDAMEDKLYTGQVGMIASSAGTVVDIYESKMAKSAAGSGLTILPPAKGVDQGFTVDVTKESRGWAISAGSKHKKAAWAFLEFMASDDGQMLDRLGFEGIHYTVEDGTIKLTDRFNEWWPRYHEVVGWKSPVPLLGESAQKSLDIAVEYTKEDINFLIPKELAPSWDALQNLYREYAFKLISGEYPMDRFDDFVKEWYRLGGDRLTEYAQTVLQ</sequence>
<evidence type="ECO:0000313" key="9">
    <source>
        <dbReference type="EMBL" id="ADK82425.1"/>
    </source>
</evidence>
<dbReference type="Proteomes" id="UP000002318">
    <property type="component" value="Chromosome"/>
</dbReference>
<keyword evidence="4 8" id="KW-0732">Signal</keyword>
<organism evidence="9 10">
    <name type="scientific">Sediminispirochaeta smaragdinae (strain DSM 11293 / JCM 15392 / SEBR 4228)</name>
    <name type="common">Spirochaeta smaragdinae</name>
    <dbReference type="NCBI Taxonomy" id="573413"/>
    <lineage>
        <taxon>Bacteria</taxon>
        <taxon>Pseudomonadati</taxon>
        <taxon>Spirochaetota</taxon>
        <taxon>Spirochaetia</taxon>
        <taxon>Spirochaetales</taxon>
        <taxon>Spirochaetaceae</taxon>
        <taxon>Sediminispirochaeta</taxon>
    </lineage>
</organism>
<evidence type="ECO:0000256" key="2">
    <source>
        <dbReference type="ARBA" id="ARBA00008520"/>
    </source>
</evidence>
<evidence type="ECO:0000256" key="6">
    <source>
        <dbReference type="ARBA" id="ARBA00023139"/>
    </source>
</evidence>
<dbReference type="Pfam" id="PF01547">
    <property type="entry name" value="SBP_bac_1"/>
    <property type="match status" value="1"/>
</dbReference>
<keyword evidence="6" id="KW-0564">Palmitate</keyword>
<dbReference type="RefSeq" id="WP_013255884.1">
    <property type="nucleotide sequence ID" value="NC_014364.1"/>
</dbReference>
<dbReference type="EMBL" id="CP002116">
    <property type="protein sequence ID" value="ADK82425.1"/>
    <property type="molecule type" value="Genomic_DNA"/>
</dbReference>
<evidence type="ECO:0000256" key="7">
    <source>
        <dbReference type="ARBA" id="ARBA00023288"/>
    </source>
</evidence>
<dbReference type="InterPro" id="IPR050490">
    <property type="entry name" value="Bact_solute-bd_prot1"/>
</dbReference>
<dbReference type="Gene3D" id="3.40.190.10">
    <property type="entry name" value="Periplasmic binding protein-like II"/>
    <property type="match status" value="2"/>
</dbReference>
<reference evidence="9 10" key="1">
    <citation type="journal article" date="2010" name="Stand. Genomic Sci.">
        <title>Complete genome sequence of Spirochaeta smaragdinae type strain (SEBR 4228).</title>
        <authorList>
            <person name="Mavromatis K."/>
            <person name="Yasawong M."/>
            <person name="Chertkov O."/>
            <person name="Lapidus A."/>
            <person name="Lucas S."/>
            <person name="Nolan M."/>
            <person name="Del Rio T.G."/>
            <person name="Tice H."/>
            <person name="Cheng J.F."/>
            <person name="Pitluck S."/>
            <person name="Liolios K."/>
            <person name="Ivanova N."/>
            <person name="Tapia R."/>
            <person name="Han C."/>
            <person name="Bruce D."/>
            <person name="Goodwin L."/>
            <person name="Pati A."/>
            <person name="Chen A."/>
            <person name="Palaniappan K."/>
            <person name="Land M."/>
            <person name="Hauser L."/>
            <person name="Chang Y.J."/>
            <person name="Jeffries C.D."/>
            <person name="Detter J.C."/>
            <person name="Rohde M."/>
            <person name="Brambilla E."/>
            <person name="Spring S."/>
            <person name="Goker M."/>
            <person name="Sikorski J."/>
            <person name="Woyke T."/>
            <person name="Bristow J."/>
            <person name="Eisen J.A."/>
            <person name="Markowitz V."/>
            <person name="Hugenholtz P."/>
            <person name="Klenk H.P."/>
            <person name="Kyrpides N.C."/>
        </authorList>
    </citation>
    <scope>NUCLEOTIDE SEQUENCE [LARGE SCALE GENOMIC DNA]</scope>
    <source>
        <strain evidence="10">DSM 11293 / JCM 15392 / SEBR 4228</strain>
    </source>
</reference>
<dbReference type="eggNOG" id="COG1653">
    <property type="taxonomic scope" value="Bacteria"/>
</dbReference>
<evidence type="ECO:0000256" key="1">
    <source>
        <dbReference type="ARBA" id="ARBA00004418"/>
    </source>
</evidence>
<keyword evidence="3" id="KW-1003">Cell membrane</keyword>